<dbReference type="AlphaFoldDB" id="A0A8X7SCR5"/>
<protein>
    <submittedName>
        <fullName evidence="1">Uncharacterized protein</fullName>
    </submittedName>
</protein>
<reference evidence="1 2" key="1">
    <citation type="submission" date="2020-02" db="EMBL/GenBank/DDBJ databases">
        <authorList>
            <person name="Ma Q."/>
            <person name="Huang Y."/>
            <person name="Song X."/>
            <person name="Pei D."/>
        </authorList>
    </citation>
    <scope>NUCLEOTIDE SEQUENCE [LARGE SCALE GENOMIC DNA]</scope>
    <source>
        <strain evidence="1">Sxm20200214</strain>
        <tissue evidence="1">Leaf</tissue>
    </source>
</reference>
<organism evidence="1 2">
    <name type="scientific">Brassica carinata</name>
    <name type="common">Ethiopian mustard</name>
    <name type="synonym">Abyssinian cabbage</name>
    <dbReference type="NCBI Taxonomy" id="52824"/>
    <lineage>
        <taxon>Eukaryota</taxon>
        <taxon>Viridiplantae</taxon>
        <taxon>Streptophyta</taxon>
        <taxon>Embryophyta</taxon>
        <taxon>Tracheophyta</taxon>
        <taxon>Spermatophyta</taxon>
        <taxon>Magnoliopsida</taxon>
        <taxon>eudicotyledons</taxon>
        <taxon>Gunneridae</taxon>
        <taxon>Pentapetalae</taxon>
        <taxon>rosids</taxon>
        <taxon>malvids</taxon>
        <taxon>Brassicales</taxon>
        <taxon>Brassicaceae</taxon>
        <taxon>Brassiceae</taxon>
        <taxon>Brassica</taxon>
    </lineage>
</organism>
<name>A0A8X7SCR5_BRACI</name>
<evidence type="ECO:0000313" key="2">
    <source>
        <dbReference type="Proteomes" id="UP000886595"/>
    </source>
</evidence>
<proteinExistence type="predicted"/>
<sequence length="68" mass="7420">MVNLSLIDSDLALSQTLQEQEQAYMKLAMNVGYGDIYKMSLYPTQSLITCGSSATPTPRTTALASCRQ</sequence>
<evidence type="ECO:0000313" key="1">
    <source>
        <dbReference type="EMBL" id="KAG2304175.1"/>
    </source>
</evidence>
<comment type="caution">
    <text evidence="1">The sequence shown here is derived from an EMBL/GenBank/DDBJ whole genome shotgun (WGS) entry which is preliminary data.</text>
</comment>
<accession>A0A8X7SCR5</accession>
<gene>
    <name evidence="1" type="ORF">Bca52824_032826</name>
</gene>
<keyword evidence="2" id="KW-1185">Reference proteome</keyword>
<dbReference type="Proteomes" id="UP000886595">
    <property type="component" value="Unassembled WGS sequence"/>
</dbReference>
<dbReference type="EMBL" id="JAAMPC010000007">
    <property type="protein sequence ID" value="KAG2304175.1"/>
    <property type="molecule type" value="Genomic_DNA"/>
</dbReference>